<dbReference type="Proteomes" id="UP000501408">
    <property type="component" value="Chromosome 2"/>
</dbReference>
<organism evidence="1 2">
    <name type="scientific">Salinivibrio costicola</name>
    <name type="common">Vibrio costicola</name>
    <dbReference type="NCBI Taxonomy" id="51367"/>
    <lineage>
        <taxon>Bacteria</taxon>
        <taxon>Pseudomonadati</taxon>
        <taxon>Pseudomonadota</taxon>
        <taxon>Gammaproteobacteria</taxon>
        <taxon>Vibrionales</taxon>
        <taxon>Vibrionaceae</taxon>
        <taxon>Salinivibrio</taxon>
    </lineage>
</organism>
<dbReference type="GO" id="GO:0016874">
    <property type="term" value="F:ligase activity"/>
    <property type="evidence" value="ECO:0007669"/>
    <property type="project" value="UniProtKB-KW"/>
</dbReference>
<keyword evidence="2" id="KW-1185">Reference proteome</keyword>
<dbReference type="EMBL" id="CP050267">
    <property type="protein sequence ID" value="QIR07806.1"/>
    <property type="molecule type" value="Genomic_DNA"/>
</dbReference>
<protein>
    <submittedName>
        <fullName evidence="1">D-alanine--D-alanine ligase</fullName>
    </submittedName>
</protein>
<proteinExistence type="predicted"/>
<reference evidence="1 2" key="1">
    <citation type="submission" date="2020-03" db="EMBL/GenBank/DDBJ databases">
        <title>Genome mining reveals the biosynthetic pathways of PHA and ectoines of the halophilic strain Salinivibrio costicola M318 isolated from fermented shrimp paste.</title>
        <authorList>
            <person name="Doan T.V."/>
            <person name="Tran L.T."/>
            <person name="Trieu T.A."/>
            <person name="Nguyen Q.V."/>
            <person name="Quach T.N."/>
            <person name="Phi T.Q."/>
            <person name="Kumar S."/>
        </authorList>
    </citation>
    <scope>NUCLEOTIDE SEQUENCE [LARGE SCALE GENOMIC DNA]</scope>
    <source>
        <strain evidence="1 2">M318</strain>
    </source>
</reference>
<gene>
    <name evidence="1" type="ORF">HBA18_15545</name>
</gene>
<sequence>MTKPKSVLTGQTGMPDYPVIRTSGWFEFLPAWAFYTPVVAQSIVLAAYYRSVTVPLLANPGIFLSGMVGEAKSDIFALAGDVAHQYIAPYVCWQKPEGVDSTSLSLLQHKLAQQAISFPLVAKPDKGCRGAGVQYIDSEYKLHRYIEAFPTHRKIIFQALAPYPAEAGIFYLRYPGEATGEIISLGLKYLPSVIGDGVSTLKTLIEQHADIGTRAHLYHARHQHRLDTVIAKGERVILAFSGSHCRGALFKQGAHYVTPELRAKMDEIANDIDGFYFGRFDIKFRDISSLMKGETLCIVEINGASSEPVHIWDSDSSYCEAVRALMSQYRHLYRIGEAWRRQGYTPPSLRVLLSAWREERQWMTRYPQTD</sequence>
<dbReference type="SUPFAM" id="SSF56059">
    <property type="entry name" value="Glutathione synthetase ATP-binding domain-like"/>
    <property type="match status" value="1"/>
</dbReference>
<evidence type="ECO:0000313" key="2">
    <source>
        <dbReference type="Proteomes" id="UP000501408"/>
    </source>
</evidence>
<dbReference type="RefSeq" id="WP_167315316.1">
    <property type="nucleotide sequence ID" value="NZ_CP050267.1"/>
</dbReference>
<name>A0ABX6KBJ3_SALCS</name>
<keyword evidence="1" id="KW-0436">Ligase</keyword>
<accession>A0ABX6KBJ3</accession>
<evidence type="ECO:0000313" key="1">
    <source>
        <dbReference type="EMBL" id="QIR07806.1"/>
    </source>
</evidence>